<reference evidence="2 3" key="1">
    <citation type="submission" date="2022-10" db="EMBL/GenBank/DDBJ databases">
        <title>High-quality genome sequences of two octocoral-associated bacteria, Endozoicomonas euniceicola EF212 and Endozoicomonas gorgoniicola PS125.</title>
        <authorList>
            <person name="Chiou Y.-J."/>
            <person name="Chen Y.-H."/>
        </authorList>
    </citation>
    <scope>NUCLEOTIDE SEQUENCE [LARGE SCALE GENOMIC DNA]</scope>
    <source>
        <strain evidence="2 3">PS125</strain>
    </source>
</reference>
<dbReference type="Gene3D" id="6.10.250.2700">
    <property type="match status" value="2"/>
</dbReference>
<keyword evidence="1" id="KW-1133">Transmembrane helix</keyword>
<dbReference type="RefSeq" id="WP_262564243.1">
    <property type="nucleotide sequence ID" value="NZ_JAPFCC010000001.1"/>
</dbReference>
<dbReference type="Proteomes" id="UP001209854">
    <property type="component" value="Unassembled WGS sequence"/>
</dbReference>
<protein>
    <submittedName>
        <fullName evidence="2">Gp58-like family protein</fullName>
    </submittedName>
</protein>
<proteinExistence type="predicted"/>
<comment type="caution">
    <text evidence="2">The sequence shown here is derived from an EMBL/GenBank/DDBJ whole genome shotgun (WGS) entry which is preliminary data.</text>
</comment>
<evidence type="ECO:0000256" key="1">
    <source>
        <dbReference type="SAM" id="Phobius"/>
    </source>
</evidence>
<gene>
    <name evidence="2" type="ORF">NX722_18040</name>
</gene>
<sequence length="154" mass="17627">MEKSLFSELKRIGIDEELAVSVSASLDPDHNASKKDVLVMQEAIMQIQLQSERSYLALKSDITDLRSEVRTEISGLRSEMRTEITGLRSEMRTEITGLRSEMQTEISGLRSEMHKETGSIRSELGNMHRQYWITFGGLITTIISVFVVNWYFHL</sequence>
<keyword evidence="1" id="KW-0472">Membrane</keyword>
<accession>A0ABT3MZS0</accession>
<name>A0ABT3MZS0_9GAMM</name>
<organism evidence="2 3">
    <name type="scientific">Endozoicomonas gorgoniicola</name>
    <dbReference type="NCBI Taxonomy" id="1234144"/>
    <lineage>
        <taxon>Bacteria</taxon>
        <taxon>Pseudomonadati</taxon>
        <taxon>Pseudomonadota</taxon>
        <taxon>Gammaproteobacteria</taxon>
        <taxon>Oceanospirillales</taxon>
        <taxon>Endozoicomonadaceae</taxon>
        <taxon>Endozoicomonas</taxon>
    </lineage>
</organism>
<keyword evidence="3" id="KW-1185">Reference proteome</keyword>
<keyword evidence="1" id="KW-0812">Transmembrane</keyword>
<dbReference type="EMBL" id="JAPFCC010000001">
    <property type="protein sequence ID" value="MCW7554489.1"/>
    <property type="molecule type" value="Genomic_DNA"/>
</dbReference>
<evidence type="ECO:0000313" key="2">
    <source>
        <dbReference type="EMBL" id="MCW7554489.1"/>
    </source>
</evidence>
<feature type="transmembrane region" description="Helical" evidence="1">
    <location>
        <begin position="131"/>
        <end position="152"/>
    </location>
</feature>
<evidence type="ECO:0000313" key="3">
    <source>
        <dbReference type="Proteomes" id="UP001209854"/>
    </source>
</evidence>